<keyword evidence="6" id="KW-0282">Flagellum</keyword>
<organism evidence="6 7">
    <name type="scientific">Shewanella holmiensis</name>
    <dbReference type="NCBI Taxonomy" id="2952222"/>
    <lineage>
        <taxon>Bacteria</taxon>
        <taxon>Pseudomonadati</taxon>
        <taxon>Pseudomonadota</taxon>
        <taxon>Gammaproteobacteria</taxon>
        <taxon>Alteromonadales</taxon>
        <taxon>Shewanellaceae</taxon>
        <taxon>Shewanella</taxon>
    </lineage>
</organism>
<dbReference type="Gene3D" id="2.40.10.220">
    <property type="entry name" value="predicted glycosyltransferase like domains"/>
    <property type="match status" value="1"/>
</dbReference>
<gene>
    <name evidence="6" type="ORF">NE535_11050</name>
</gene>
<dbReference type="RefSeq" id="WP_261298701.1">
    <property type="nucleotide sequence ID" value="NZ_JAMTCD010000013.1"/>
</dbReference>
<feature type="domain" description="Type III secretion system flagellar brake protein YcgR PilZN" evidence="5">
    <location>
        <begin position="23"/>
        <end position="112"/>
    </location>
</feature>
<comment type="caution">
    <text evidence="6">The sequence shown here is derived from an EMBL/GenBank/DDBJ whole genome shotgun (WGS) entry which is preliminary data.</text>
</comment>
<evidence type="ECO:0000256" key="1">
    <source>
        <dbReference type="ARBA" id="ARBA00022636"/>
    </source>
</evidence>
<reference evidence="6" key="1">
    <citation type="journal article" date="2023" name="Int. J. Syst. Evol. Microbiol.">
        <title>&lt;i&gt;Shewanella septentrionalis&lt;/i&gt; sp. nov. and &lt;i&gt;Shewanella holmiensis&lt;/i&gt; sp. nov., isolated from Baltic Sea water and sediments.</title>
        <authorList>
            <person name="Martin-Rodriguez A.J."/>
            <person name="Thorell K."/>
            <person name="Joffre E."/>
            <person name="Jensie-Markopoulos S."/>
            <person name="Moore E.R.B."/>
            <person name="Sjoling A."/>
        </authorList>
    </citation>
    <scope>NUCLEOTIDE SEQUENCE</scope>
    <source>
        <strain evidence="6">SP1S2-7</strain>
    </source>
</reference>
<evidence type="ECO:0000256" key="2">
    <source>
        <dbReference type="ARBA" id="ARBA00022741"/>
    </source>
</evidence>
<keyword evidence="6" id="KW-0969">Cilium</keyword>
<accession>A0A9X2WN60</accession>
<evidence type="ECO:0000256" key="3">
    <source>
        <dbReference type="ARBA" id="ARBA00023143"/>
    </source>
</evidence>
<sequence length="227" mass="25033">MATKQVSTKNNNHTNAFKFLLAGTPVNIDISTPTGEIGRFRTTFIGYLPQQFILIQFPDSAKLGKHEQYIIKNVPITVRGLVEGHEASVIAFQTTLKQTLSTPTKILVLHFPDTMVIHNLRSTKRVLTELNCTISTNGKEYQAIMTDVSLSGCHINLAQGGVDSIIEDMLVSAKFCDNDQEEATLTLSCKVCNLKPFKQGVEFGVEFAAEQSSTIESIIRLALLSEK</sequence>
<dbReference type="GO" id="GO:0035438">
    <property type="term" value="F:cyclic-di-GMP binding"/>
    <property type="evidence" value="ECO:0007669"/>
    <property type="project" value="InterPro"/>
</dbReference>
<keyword evidence="2" id="KW-0547">Nucleotide-binding</keyword>
<keyword evidence="1" id="KW-0973">c-di-GMP</keyword>
<evidence type="ECO:0000313" key="7">
    <source>
        <dbReference type="Proteomes" id="UP001155546"/>
    </source>
</evidence>
<dbReference type="Pfam" id="PF07238">
    <property type="entry name" value="PilZ"/>
    <property type="match status" value="1"/>
</dbReference>
<dbReference type="InterPro" id="IPR009926">
    <property type="entry name" value="T3SS_YcgR_PilZN"/>
</dbReference>
<dbReference type="AlphaFoldDB" id="A0A9X2WN60"/>
<dbReference type="SUPFAM" id="SSF141371">
    <property type="entry name" value="PilZ domain-like"/>
    <property type="match status" value="2"/>
</dbReference>
<keyword evidence="6" id="KW-0966">Cell projection</keyword>
<evidence type="ECO:0000313" key="6">
    <source>
        <dbReference type="EMBL" id="MCT7942330.1"/>
    </source>
</evidence>
<proteinExistence type="predicted"/>
<dbReference type="EMBL" id="JAMTCD010000013">
    <property type="protein sequence ID" value="MCT7942330.1"/>
    <property type="molecule type" value="Genomic_DNA"/>
</dbReference>
<dbReference type="Proteomes" id="UP001155546">
    <property type="component" value="Unassembled WGS sequence"/>
</dbReference>
<name>A0A9X2WN60_9GAMM</name>
<dbReference type="InterPro" id="IPR009875">
    <property type="entry name" value="PilZ_domain"/>
</dbReference>
<keyword evidence="7" id="KW-1185">Reference proteome</keyword>
<evidence type="ECO:0000259" key="4">
    <source>
        <dbReference type="Pfam" id="PF07238"/>
    </source>
</evidence>
<keyword evidence="3" id="KW-0975">Bacterial flagellum</keyword>
<dbReference type="Pfam" id="PF12945">
    <property type="entry name" value="PilZNR"/>
    <property type="match status" value="1"/>
</dbReference>
<protein>
    <submittedName>
        <fullName evidence="6">Flagellar brake protein</fullName>
    </submittedName>
</protein>
<dbReference type="Gene3D" id="2.30.110.10">
    <property type="entry name" value="Electron Transport, Fmn-binding Protein, Chain A"/>
    <property type="match status" value="1"/>
</dbReference>
<evidence type="ECO:0000259" key="5">
    <source>
        <dbReference type="Pfam" id="PF12945"/>
    </source>
</evidence>
<feature type="domain" description="PilZ" evidence="4">
    <location>
        <begin position="120"/>
        <end position="220"/>
    </location>
</feature>
<dbReference type="InterPro" id="IPR012349">
    <property type="entry name" value="Split_barrel_FMN-bd"/>
</dbReference>